<reference evidence="2 3" key="1">
    <citation type="submission" date="2019-07" db="EMBL/GenBank/DDBJ databases">
        <title>Whole genome shotgun sequence of Brevifollis gellanilyticus NBRC 108608.</title>
        <authorList>
            <person name="Hosoyama A."/>
            <person name="Uohara A."/>
            <person name="Ohji S."/>
            <person name="Ichikawa N."/>
        </authorList>
    </citation>
    <scope>NUCLEOTIDE SEQUENCE [LARGE SCALE GENOMIC DNA]</scope>
    <source>
        <strain evidence="2 3">NBRC 108608</strain>
    </source>
</reference>
<dbReference type="OrthoDB" id="795001at2"/>
<dbReference type="Proteomes" id="UP000321577">
    <property type="component" value="Unassembled WGS sequence"/>
</dbReference>
<accession>A0A512MEY7</accession>
<dbReference type="Pfam" id="PF06445">
    <property type="entry name" value="GyrI-like"/>
    <property type="match status" value="1"/>
</dbReference>
<organism evidence="2 3">
    <name type="scientific">Brevifollis gellanilyticus</name>
    <dbReference type="NCBI Taxonomy" id="748831"/>
    <lineage>
        <taxon>Bacteria</taxon>
        <taxon>Pseudomonadati</taxon>
        <taxon>Verrucomicrobiota</taxon>
        <taxon>Verrucomicrobiia</taxon>
        <taxon>Verrucomicrobiales</taxon>
        <taxon>Verrucomicrobiaceae</taxon>
    </lineage>
</organism>
<name>A0A512MEY7_9BACT</name>
<comment type="caution">
    <text evidence="2">The sequence shown here is derived from an EMBL/GenBank/DDBJ whole genome shotgun (WGS) entry which is preliminary data.</text>
</comment>
<feature type="domain" description="AraC effector-binding" evidence="1">
    <location>
        <begin position="3"/>
        <end position="153"/>
    </location>
</feature>
<dbReference type="RefSeq" id="WP_146854069.1">
    <property type="nucleotide sequence ID" value="NZ_BKAG01000046.1"/>
</dbReference>
<protein>
    <recommendedName>
        <fullName evidence="1">AraC effector-binding domain-containing protein</fullName>
    </recommendedName>
</protein>
<evidence type="ECO:0000313" key="3">
    <source>
        <dbReference type="Proteomes" id="UP000321577"/>
    </source>
</evidence>
<sequence>MLDTPHLVQTEPQMAAMIHITVPSDQMQEVMCPAIMEVYEAVKAQGIGPTGALFAHHYGMKPGIFNFDVGVPVSTPVEPVGRVIAGELPGAVVMRTLYTGPYEGLGSAWEDFQELVKAEGRALGPNLWERYLKGPESGEDPSAYVTELNQTIIL</sequence>
<dbReference type="SUPFAM" id="SSF55136">
    <property type="entry name" value="Probable bacterial effector-binding domain"/>
    <property type="match status" value="1"/>
</dbReference>
<keyword evidence="3" id="KW-1185">Reference proteome</keyword>
<evidence type="ECO:0000259" key="1">
    <source>
        <dbReference type="SMART" id="SM00871"/>
    </source>
</evidence>
<gene>
    <name evidence="2" type="ORF">BGE01nite_45980</name>
</gene>
<dbReference type="InterPro" id="IPR029442">
    <property type="entry name" value="GyrI-like"/>
</dbReference>
<dbReference type="SMART" id="SM00871">
    <property type="entry name" value="AraC_E_bind"/>
    <property type="match status" value="1"/>
</dbReference>
<proteinExistence type="predicted"/>
<dbReference type="AlphaFoldDB" id="A0A512MEY7"/>
<dbReference type="Gene3D" id="3.20.80.10">
    <property type="entry name" value="Regulatory factor, effector binding domain"/>
    <property type="match status" value="1"/>
</dbReference>
<evidence type="ECO:0000313" key="2">
    <source>
        <dbReference type="EMBL" id="GEP45307.1"/>
    </source>
</evidence>
<dbReference type="EMBL" id="BKAG01000046">
    <property type="protein sequence ID" value="GEP45307.1"/>
    <property type="molecule type" value="Genomic_DNA"/>
</dbReference>
<dbReference type="InterPro" id="IPR011256">
    <property type="entry name" value="Reg_factor_effector_dom_sf"/>
</dbReference>
<dbReference type="InterPro" id="IPR010499">
    <property type="entry name" value="AraC_E-bd"/>
</dbReference>